<comment type="function">
    <text evidence="6">Catalyzes the last two sequential reactions in the de novo biosynthetic pathway for UDP-N-acetylglucosamine (UDP-GlcNAc). The C-terminal domain catalyzes the transfer of acetyl group from acetyl coenzyme A to glucosamine-1-phosphate (GlcN-1-P) to produce N-acetylglucosamine-1-phosphate (GlcNAc-1-P), which is converted into UDP-GlcNAc by the transfer of uridine 5-monophosphate (from uridine 5-triphosphate), a reaction catalyzed by the N-terminal domain.</text>
</comment>
<name>A0A1H0M965_9BACT</name>
<evidence type="ECO:0000256" key="1">
    <source>
        <dbReference type="ARBA" id="ARBA00022679"/>
    </source>
</evidence>
<dbReference type="PANTHER" id="PTHR43584">
    <property type="entry name" value="NUCLEOTIDYL TRANSFERASE"/>
    <property type="match status" value="1"/>
</dbReference>
<evidence type="ECO:0000259" key="8">
    <source>
        <dbReference type="Pfam" id="PF24894"/>
    </source>
</evidence>
<dbReference type="InterPro" id="IPR029044">
    <property type="entry name" value="Nucleotide-diphossugar_trans"/>
</dbReference>
<feature type="domain" description="Nucleotidyl transferase" evidence="7">
    <location>
        <begin position="8"/>
        <end position="219"/>
    </location>
</feature>
<dbReference type="GO" id="GO:0003977">
    <property type="term" value="F:UDP-N-acetylglucosamine diphosphorylase activity"/>
    <property type="evidence" value="ECO:0007669"/>
    <property type="project" value="UniProtKB-EC"/>
</dbReference>
<keyword evidence="3" id="KW-0012">Acyltransferase</keyword>
<dbReference type="Proteomes" id="UP000199073">
    <property type="component" value="Unassembled WGS sequence"/>
</dbReference>
<evidence type="ECO:0000256" key="3">
    <source>
        <dbReference type="ARBA" id="ARBA00023315"/>
    </source>
</evidence>
<feature type="domain" description="Glucose-1-phosphate adenylyltransferase/Bifunctional protein GlmU-like C-terminal hexapeptide" evidence="8">
    <location>
        <begin position="271"/>
        <end position="333"/>
    </location>
</feature>
<accession>A0A1H0M965</accession>
<reference evidence="9 10" key="1">
    <citation type="submission" date="2016-10" db="EMBL/GenBank/DDBJ databases">
        <authorList>
            <person name="de Groot N.N."/>
        </authorList>
    </citation>
    <scope>NUCLEOTIDE SEQUENCE [LARGE SCALE GENOMIC DNA]</scope>
    <source>
        <strain evidence="9 10">DSM 12130</strain>
    </source>
</reference>
<protein>
    <submittedName>
        <fullName evidence="9">UDP-N-acetylglucosamine pyrophosphorylase</fullName>
    </submittedName>
</protein>
<keyword evidence="2" id="KW-0548">Nucleotidyltransferase</keyword>
<sequence length="339" mass="37578">MNNKALTAIILAAGKGTRMKSRMAKVLHPLFFRPMVGHVIESVLGLTPGQVIIVVGHQHQSVREQLRQYRVEFAEQQRQLGTGHAVLAAEDLVDDRQRDIMILCGDTPLIRPQTLSQLHRIHTECGNDLTLLTTKLEDPTNYGRIVTDFNGNISGIIEEKDATEEQRKITEINGGIYCVRAELLFRALKNVSSDNAQGEIYLTDIVKIFVDDKLQVGRFTVVDPKDVLGVNSRRELAEAQRELQLRRNMTLMDDGVSFISPETTRISLESTVMADTIVEPCVHISGSSHIGHCTTIEQGSVLKNCIVGDNVFIGAGCYLENITIDDGARIPPLTKQIIS</sequence>
<keyword evidence="1" id="KW-0808">Transferase</keyword>
<dbReference type="EMBL" id="FNJI01000005">
    <property type="protein sequence ID" value="SDO76660.1"/>
    <property type="molecule type" value="Genomic_DNA"/>
</dbReference>
<evidence type="ECO:0000313" key="10">
    <source>
        <dbReference type="Proteomes" id="UP000199073"/>
    </source>
</evidence>
<gene>
    <name evidence="9" type="ORF">SAMN05660330_01022</name>
</gene>
<dbReference type="InterPro" id="IPR005835">
    <property type="entry name" value="NTP_transferase_dom"/>
</dbReference>
<dbReference type="Pfam" id="PF00483">
    <property type="entry name" value="NTP_transferase"/>
    <property type="match status" value="1"/>
</dbReference>
<organism evidence="9 10">
    <name type="scientific">Desulforhopalus singaporensis</name>
    <dbReference type="NCBI Taxonomy" id="91360"/>
    <lineage>
        <taxon>Bacteria</taxon>
        <taxon>Pseudomonadati</taxon>
        <taxon>Thermodesulfobacteriota</taxon>
        <taxon>Desulfobulbia</taxon>
        <taxon>Desulfobulbales</taxon>
        <taxon>Desulfocapsaceae</taxon>
        <taxon>Desulforhopalus</taxon>
    </lineage>
</organism>
<dbReference type="Gene3D" id="2.160.10.10">
    <property type="entry name" value="Hexapeptide repeat proteins"/>
    <property type="match status" value="1"/>
</dbReference>
<comment type="catalytic activity">
    <reaction evidence="5">
        <text>N-acetyl-alpha-D-glucosamine 1-phosphate + UTP + H(+) = UDP-N-acetyl-alpha-D-glucosamine + diphosphate</text>
        <dbReference type="Rhea" id="RHEA:13509"/>
        <dbReference type="ChEBI" id="CHEBI:15378"/>
        <dbReference type="ChEBI" id="CHEBI:33019"/>
        <dbReference type="ChEBI" id="CHEBI:46398"/>
        <dbReference type="ChEBI" id="CHEBI:57705"/>
        <dbReference type="ChEBI" id="CHEBI:57776"/>
        <dbReference type="EC" id="2.7.7.23"/>
    </reaction>
</comment>
<dbReference type="AlphaFoldDB" id="A0A1H0M965"/>
<evidence type="ECO:0000256" key="2">
    <source>
        <dbReference type="ARBA" id="ARBA00022695"/>
    </source>
</evidence>
<dbReference type="RefSeq" id="WP_092220434.1">
    <property type="nucleotide sequence ID" value="NZ_FNJI01000005.1"/>
</dbReference>
<evidence type="ECO:0000256" key="6">
    <source>
        <dbReference type="ARBA" id="ARBA00049628"/>
    </source>
</evidence>
<dbReference type="OrthoDB" id="9775031at2"/>
<dbReference type="GO" id="GO:0019134">
    <property type="term" value="F:glucosamine-1-phosphate N-acetyltransferase activity"/>
    <property type="evidence" value="ECO:0007669"/>
    <property type="project" value="UniProtKB-EC"/>
</dbReference>
<comment type="catalytic activity">
    <reaction evidence="4">
        <text>alpha-D-glucosamine 1-phosphate + acetyl-CoA = N-acetyl-alpha-D-glucosamine 1-phosphate + CoA + H(+)</text>
        <dbReference type="Rhea" id="RHEA:13725"/>
        <dbReference type="ChEBI" id="CHEBI:15378"/>
        <dbReference type="ChEBI" id="CHEBI:57287"/>
        <dbReference type="ChEBI" id="CHEBI:57288"/>
        <dbReference type="ChEBI" id="CHEBI:57776"/>
        <dbReference type="ChEBI" id="CHEBI:58516"/>
        <dbReference type="EC" id="2.3.1.157"/>
    </reaction>
</comment>
<evidence type="ECO:0000256" key="5">
    <source>
        <dbReference type="ARBA" id="ARBA00048493"/>
    </source>
</evidence>
<dbReference type="InterPro" id="IPR050065">
    <property type="entry name" value="GlmU-like"/>
</dbReference>
<dbReference type="PANTHER" id="PTHR43584:SF3">
    <property type="entry name" value="BIFUNCTIONAL PROTEIN GLMU"/>
    <property type="match status" value="1"/>
</dbReference>
<dbReference type="STRING" id="91360.SAMN05660330_01022"/>
<proteinExistence type="predicted"/>
<evidence type="ECO:0000313" key="9">
    <source>
        <dbReference type="EMBL" id="SDO76660.1"/>
    </source>
</evidence>
<dbReference type="SUPFAM" id="SSF53448">
    <property type="entry name" value="Nucleotide-diphospho-sugar transferases"/>
    <property type="match status" value="1"/>
</dbReference>
<dbReference type="InterPro" id="IPR056818">
    <property type="entry name" value="GlmU/GlgC-like_hexapep"/>
</dbReference>
<evidence type="ECO:0000259" key="7">
    <source>
        <dbReference type="Pfam" id="PF00483"/>
    </source>
</evidence>
<dbReference type="CDD" id="cd02540">
    <property type="entry name" value="GT2_GlmU_N_bac"/>
    <property type="match status" value="1"/>
</dbReference>
<dbReference type="Pfam" id="PF24894">
    <property type="entry name" value="Hexapep_GlmU"/>
    <property type="match status" value="1"/>
</dbReference>
<keyword evidence="10" id="KW-1185">Reference proteome</keyword>
<evidence type="ECO:0000256" key="4">
    <source>
        <dbReference type="ARBA" id="ARBA00048247"/>
    </source>
</evidence>
<dbReference type="Gene3D" id="3.90.550.10">
    <property type="entry name" value="Spore Coat Polysaccharide Biosynthesis Protein SpsA, Chain A"/>
    <property type="match status" value="1"/>
</dbReference>